<reference evidence="14 15" key="1">
    <citation type="submission" date="2020-03" db="EMBL/GenBank/DDBJ databases">
        <title>Assessment of the enzymatic potential of alkaline-tolerant lipase obtained from Bacillus luteus H11 (technogenic soil) for the bioremediation of saline soils contaminated with petroleum substances.</title>
        <authorList>
            <person name="Kalwasinska A."/>
        </authorList>
    </citation>
    <scope>NUCLEOTIDE SEQUENCE [LARGE SCALE GENOMIC DNA]</scope>
    <source>
        <strain evidence="14 15">H11</strain>
    </source>
</reference>
<evidence type="ECO:0000256" key="3">
    <source>
        <dbReference type="ARBA" id="ARBA00012328"/>
    </source>
</evidence>
<evidence type="ECO:0000256" key="8">
    <source>
        <dbReference type="ARBA" id="ARBA00022679"/>
    </source>
</evidence>
<organism evidence="14 15">
    <name type="scientific">Alkalicoccus luteus</name>
    <dbReference type="NCBI Taxonomy" id="1237094"/>
    <lineage>
        <taxon>Bacteria</taxon>
        <taxon>Bacillati</taxon>
        <taxon>Bacillota</taxon>
        <taxon>Bacilli</taxon>
        <taxon>Bacillales</taxon>
        <taxon>Bacillaceae</taxon>
        <taxon>Alkalicoccus</taxon>
    </lineage>
</organism>
<dbReference type="PANTHER" id="PTHR30027:SF3">
    <property type="entry name" value="16S RRNA (URACIL(1498)-N(3))-METHYLTRANSFERASE"/>
    <property type="match status" value="1"/>
</dbReference>
<gene>
    <name evidence="14" type="ORF">HCN83_02725</name>
</gene>
<dbReference type="PANTHER" id="PTHR30027">
    <property type="entry name" value="RIBOSOMAL RNA SMALL SUBUNIT METHYLTRANSFERASE E"/>
    <property type="match status" value="1"/>
</dbReference>
<dbReference type="Pfam" id="PF04452">
    <property type="entry name" value="Methyltrans_RNA"/>
    <property type="match status" value="1"/>
</dbReference>
<feature type="domain" description="Ribosomal RNA small subunit methyltransferase E methyltransferase" evidence="13">
    <location>
        <begin position="70"/>
        <end position="239"/>
    </location>
</feature>
<keyword evidence="7 12" id="KW-0489">Methyltransferase</keyword>
<dbReference type="InterPro" id="IPR029026">
    <property type="entry name" value="tRNA_m1G_MTases_N"/>
</dbReference>
<comment type="subcellular location">
    <subcellularLocation>
        <location evidence="1 12">Cytoplasm</location>
    </subcellularLocation>
</comment>
<dbReference type="InterPro" id="IPR006700">
    <property type="entry name" value="RsmE"/>
</dbReference>
<dbReference type="RefSeq" id="WP_168004794.1">
    <property type="nucleotide sequence ID" value="NZ_JAATHJ010000003.1"/>
</dbReference>
<comment type="catalytic activity">
    <reaction evidence="11 12">
        <text>uridine(1498) in 16S rRNA + S-adenosyl-L-methionine = N(3)-methyluridine(1498) in 16S rRNA + S-adenosyl-L-homocysteine + H(+)</text>
        <dbReference type="Rhea" id="RHEA:42920"/>
        <dbReference type="Rhea" id="RHEA-COMP:10283"/>
        <dbReference type="Rhea" id="RHEA-COMP:10284"/>
        <dbReference type="ChEBI" id="CHEBI:15378"/>
        <dbReference type="ChEBI" id="CHEBI:57856"/>
        <dbReference type="ChEBI" id="CHEBI:59789"/>
        <dbReference type="ChEBI" id="CHEBI:65315"/>
        <dbReference type="ChEBI" id="CHEBI:74502"/>
        <dbReference type="EC" id="2.1.1.193"/>
    </reaction>
</comment>
<keyword evidence="9 12" id="KW-0949">S-adenosyl-L-methionine</keyword>
<dbReference type="Proteomes" id="UP000752012">
    <property type="component" value="Unassembled WGS sequence"/>
</dbReference>
<dbReference type="GO" id="GO:0005737">
    <property type="term" value="C:cytoplasm"/>
    <property type="evidence" value="ECO:0007669"/>
    <property type="project" value="UniProtKB-SubCell"/>
</dbReference>
<dbReference type="InterPro" id="IPR015947">
    <property type="entry name" value="PUA-like_sf"/>
</dbReference>
<comment type="caution">
    <text evidence="14">The sequence shown here is derived from an EMBL/GenBank/DDBJ whole genome shotgun (WGS) entry which is preliminary data.</text>
</comment>
<evidence type="ECO:0000256" key="12">
    <source>
        <dbReference type="PIRNR" id="PIRNR015601"/>
    </source>
</evidence>
<dbReference type="GO" id="GO:0070042">
    <property type="term" value="F:rRNA (uridine-N3-)-methyltransferase activity"/>
    <property type="evidence" value="ECO:0007669"/>
    <property type="project" value="TreeGrafter"/>
</dbReference>
<sequence length="247" mass="27541">MQRYFLEEQQIQGDTVEFDKDSERHIRTVMRMQRGDEVIVCVSGSCHIVTLEEGEPLRAVIREKETADREMPVQVTVAQALVKADKLELVLQKGTELGAAAFIPFQAERSIVKTDPKKQDKKLPRWKKIVKEAAEQSGRRLVPAVFNPIGTDNLIRRFGEFDLVLAAYEEQAKIGDKRAFFEAVNELGEGKSVLIIVGPEGGLSAGEAERLSRSGAVMCGLGPRILRTETAPLYMLSALSYHTELSR</sequence>
<evidence type="ECO:0000256" key="4">
    <source>
        <dbReference type="ARBA" id="ARBA00013673"/>
    </source>
</evidence>
<dbReference type="EMBL" id="JAATHJ010000003">
    <property type="protein sequence ID" value="NJP36501.1"/>
    <property type="molecule type" value="Genomic_DNA"/>
</dbReference>
<evidence type="ECO:0000256" key="6">
    <source>
        <dbReference type="ARBA" id="ARBA00022552"/>
    </source>
</evidence>
<keyword evidence="15" id="KW-1185">Reference proteome</keyword>
<evidence type="ECO:0000256" key="1">
    <source>
        <dbReference type="ARBA" id="ARBA00004496"/>
    </source>
</evidence>
<dbReference type="AlphaFoldDB" id="A0A969TU13"/>
<proteinExistence type="inferred from homology"/>
<dbReference type="CDD" id="cd18084">
    <property type="entry name" value="RsmE-like"/>
    <property type="match status" value="1"/>
</dbReference>
<dbReference type="PIRSF" id="PIRSF015601">
    <property type="entry name" value="MTase_slr0722"/>
    <property type="match status" value="1"/>
</dbReference>
<evidence type="ECO:0000256" key="7">
    <source>
        <dbReference type="ARBA" id="ARBA00022603"/>
    </source>
</evidence>
<evidence type="ECO:0000256" key="9">
    <source>
        <dbReference type="ARBA" id="ARBA00022691"/>
    </source>
</evidence>
<comment type="function">
    <text evidence="10 12">Specifically methylates the N3 position of the uracil ring of uridine 1498 (m3U1498) in 16S rRNA. Acts on the fully assembled 30S ribosomal subunit.</text>
</comment>
<keyword evidence="8 12" id="KW-0808">Transferase</keyword>
<comment type="similarity">
    <text evidence="2 12">Belongs to the RNA methyltransferase RsmE family.</text>
</comment>
<evidence type="ECO:0000256" key="2">
    <source>
        <dbReference type="ARBA" id="ARBA00005528"/>
    </source>
</evidence>
<evidence type="ECO:0000313" key="14">
    <source>
        <dbReference type="EMBL" id="NJP36501.1"/>
    </source>
</evidence>
<dbReference type="Gene3D" id="3.40.1280.10">
    <property type="match status" value="1"/>
</dbReference>
<evidence type="ECO:0000259" key="13">
    <source>
        <dbReference type="Pfam" id="PF04452"/>
    </source>
</evidence>
<evidence type="ECO:0000256" key="11">
    <source>
        <dbReference type="ARBA" id="ARBA00047944"/>
    </source>
</evidence>
<dbReference type="NCBIfam" id="TIGR00046">
    <property type="entry name" value="RsmE family RNA methyltransferase"/>
    <property type="match status" value="1"/>
</dbReference>
<dbReference type="InterPro" id="IPR029028">
    <property type="entry name" value="Alpha/beta_knot_MTases"/>
</dbReference>
<accession>A0A969TU13</accession>
<dbReference type="SUPFAM" id="SSF75217">
    <property type="entry name" value="alpha/beta knot"/>
    <property type="match status" value="1"/>
</dbReference>
<evidence type="ECO:0000313" key="15">
    <source>
        <dbReference type="Proteomes" id="UP000752012"/>
    </source>
</evidence>
<dbReference type="SUPFAM" id="SSF88697">
    <property type="entry name" value="PUA domain-like"/>
    <property type="match status" value="1"/>
</dbReference>
<evidence type="ECO:0000256" key="5">
    <source>
        <dbReference type="ARBA" id="ARBA00022490"/>
    </source>
</evidence>
<keyword evidence="5 12" id="KW-0963">Cytoplasm</keyword>
<dbReference type="EC" id="2.1.1.193" evidence="3 12"/>
<name>A0A969TU13_9BACI</name>
<evidence type="ECO:0000256" key="10">
    <source>
        <dbReference type="ARBA" id="ARBA00025699"/>
    </source>
</evidence>
<dbReference type="GO" id="GO:0070475">
    <property type="term" value="P:rRNA base methylation"/>
    <property type="evidence" value="ECO:0007669"/>
    <property type="project" value="TreeGrafter"/>
</dbReference>
<dbReference type="InterPro" id="IPR046886">
    <property type="entry name" value="RsmE_MTase_dom"/>
</dbReference>
<protein>
    <recommendedName>
        <fullName evidence="4 12">Ribosomal RNA small subunit methyltransferase E</fullName>
        <ecNumber evidence="3 12">2.1.1.193</ecNumber>
    </recommendedName>
</protein>
<dbReference type="NCBIfam" id="NF008691">
    <property type="entry name" value="PRK11713.1-4"/>
    <property type="match status" value="1"/>
</dbReference>
<keyword evidence="6 12" id="KW-0698">rRNA processing</keyword>